<dbReference type="AlphaFoldDB" id="A0A645H4M4"/>
<protein>
    <submittedName>
        <fullName evidence="1">Uncharacterized protein</fullName>
    </submittedName>
</protein>
<comment type="caution">
    <text evidence="1">The sequence shown here is derived from an EMBL/GenBank/DDBJ whole genome shotgun (WGS) entry which is preliminary data.</text>
</comment>
<proteinExistence type="predicted"/>
<name>A0A645H4M4_9ZZZZ</name>
<dbReference type="EMBL" id="VSSQ01086776">
    <property type="protein sequence ID" value="MPN33971.1"/>
    <property type="molecule type" value="Genomic_DNA"/>
</dbReference>
<gene>
    <name evidence="1" type="ORF">SDC9_181463</name>
</gene>
<sequence length="42" mass="4634">MLFADGFGERGFAGKQCKFFAEDDVGLLRVFVVPNAVAVFHK</sequence>
<evidence type="ECO:0000313" key="1">
    <source>
        <dbReference type="EMBL" id="MPN33971.1"/>
    </source>
</evidence>
<accession>A0A645H4M4</accession>
<organism evidence="1">
    <name type="scientific">bioreactor metagenome</name>
    <dbReference type="NCBI Taxonomy" id="1076179"/>
    <lineage>
        <taxon>unclassified sequences</taxon>
        <taxon>metagenomes</taxon>
        <taxon>ecological metagenomes</taxon>
    </lineage>
</organism>
<reference evidence="1" key="1">
    <citation type="submission" date="2019-08" db="EMBL/GenBank/DDBJ databases">
        <authorList>
            <person name="Kucharzyk K."/>
            <person name="Murdoch R.W."/>
            <person name="Higgins S."/>
            <person name="Loffler F."/>
        </authorList>
    </citation>
    <scope>NUCLEOTIDE SEQUENCE</scope>
</reference>